<dbReference type="EMBL" id="SNSC02000008">
    <property type="protein sequence ID" value="TID22170.1"/>
    <property type="molecule type" value="Genomic_DNA"/>
</dbReference>
<dbReference type="Proteomes" id="UP000298493">
    <property type="component" value="Unassembled WGS sequence"/>
</dbReference>
<name>A0A4Z1PGK5_9PEZI</name>
<accession>A0A4Z1PGK5</accession>
<sequence length="261" mass="29880">MKTTKTSFFDLPPELRLKIYRNLSILRYVKPVDEVHNKIGSEMELFNRQATTDAMDGKKVASRTTTIPFRNPNAASAQFLVTCKLCLHEGLPILYGENVLVFSKCSEILYCLGLWSPRAKASVRTVIFKGMLLKRNGLSSVARGIDTLTSLRKFEFRPKSRCFLLPHMSLDTEGWKWLKRQMNGDHFPGKTFLKALFGRNPSVTCRVVQVVFTWDPPSTENFGIVRFNVIPHGNDRRTRTFSLELDTTWPVGKYKALLEEN</sequence>
<organism evidence="1 2">
    <name type="scientific">Venturia nashicola</name>
    <dbReference type="NCBI Taxonomy" id="86259"/>
    <lineage>
        <taxon>Eukaryota</taxon>
        <taxon>Fungi</taxon>
        <taxon>Dikarya</taxon>
        <taxon>Ascomycota</taxon>
        <taxon>Pezizomycotina</taxon>
        <taxon>Dothideomycetes</taxon>
        <taxon>Pleosporomycetidae</taxon>
        <taxon>Venturiales</taxon>
        <taxon>Venturiaceae</taxon>
        <taxon>Venturia</taxon>
    </lineage>
</organism>
<proteinExistence type="predicted"/>
<dbReference type="AlphaFoldDB" id="A0A4Z1PGK5"/>
<protein>
    <submittedName>
        <fullName evidence="1">Mannan endo-1-6-alpha-mannosidase</fullName>
    </submittedName>
</protein>
<keyword evidence="2" id="KW-1185">Reference proteome</keyword>
<evidence type="ECO:0000313" key="2">
    <source>
        <dbReference type="Proteomes" id="UP000298493"/>
    </source>
</evidence>
<comment type="caution">
    <text evidence="1">The sequence shown here is derived from an EMBL/GenBank/DDBJ whole genome shotgun (WGS) entry which is preliminary data.</text>
</comment>
<dbReference type="OrthoDB" id="10336526at2759"/>
<gene>
    <name evidence="1" type="ORF">E6O75_ATG10964</name>
</gene>
<evidence type="ECO:0000313" key="1">
    <source>
        <dbReference type="EMBL" id="TID22170.1"/>
    </source>
</evidence>
<reference evidence="1 2" key="1">
    <citation type="submission" date="2019-04" db="EMBL/GenBank/DDBJ databases">
        <title>High contiguity whole genome sequence and gene annotation resource for two Venturia nashicola isolates.</title>
        <authorList>
            <person name="Prokchorchik M."/>
            <person name="Won K."/>
            <person name="Lee Y."/>
            <person name="Choi E.D."/>
            <person name="Segonzac C."/>
            <person name="Sohn K.H."/>
        </authorList>
    </citation>
    <scope>NUCLEOTIDE SEQUENCE [LARGE SCALE GENOMIC DNA]</scope>
    <source>
        <strain evidence="1 2">PRI2</strain>
    </source>
</reference>